<dbReference type="GO" id="GO:0016787">
    <property type="term" value="F:hydrolase activity"/>
    <property type="evidence" value="ECO:0007669"/>
    <property type="project" value="UniProtKB-KW"/>
</dbReference>
<reference evidence="2" key="1">
    <citation type="journal article" date="2014" name="Int. J. Syst. Evol. Microbiol.">
        <title>Complete genome sequence of Corynebacterium casei LMG S-19264T (=DSM 44701T), isolated from a smear-ripened cheese.</title>
        <authorList>
            <consortium name="US DOE Joint Genome Institute (JGI-PGF)"/>
            <person name="Walter F."/>
            <person name="Albersmeier A."/>
            <person name="Kalinowski J."/>
            <person name="Ruckert C."/>
        </authorList>
    </citation>
    <scope>NUCLEOTIDE SEQUENCE</scope>
    <source>
        <strain evidence="2">CGMCC 1.12160</strain>
    </source>
</reference>
<dbReference type="Proteomes" id="UP000605670">
    <property type="component" value="Unassembled WGS sequence"/>
</dbReference>
<gene>
    <name evidence="2" type="ORF">GCM10011366_07180</name>
</gene>
<dbReference type="InterPro" id="IPR050266">
    <property type="entry name" value="AB_hydrolase_sf"/>
</dbReference>
<dbReference type="PANTHER" id="PTHR43798:SF33">
    <property type="entry name" value="HYDROLASE, PUTATIVE (AFU_ORTHOLOGUE AFUA_2G14860)-RELATED"/>
    <property type="match status" value="1"/>
</dbReference>
<name>A0A917BFU8_9MICO</name>
<comment type="caution">
    <text evidence="2">The sequence shown here is derived from an EMBL/GenBank/DDBJ whole genome shotgun (WGS) entry which is preliminary data.</text>
</comment>
<keyword evidence="3" id="KW-1185">Reference proteome</keyword>
<dbReference type="RefSeq" id="WP_188428217.1">
    <property type="nucleotide sequence ID" value="NZ_BAABKH010000015.1"/>
</dbReference>
<protein>
    <submittedName>
        <fullName evidence="2">Alpha/beta hydrolase</fullName>
    </submittedName>
</protein>
<accession>A0A917BFU8</accession>
<dbReference type="PRINTS" id="PR00111">
    <property type="entry name" value="ABHYDROLASE"/>
</dbReference>
<dbReference type="Gene3D" id="3.40.50.1820">
    <property type="entry name" value="alpha/beta hydrolase"/>
    <property type="match status" value="1"/>
</dbReference>
<organism evidence="2 3">
    <name type="scientific">Ornithinimicrobium tianjinense</name>
    <dbReference type="NCBI Taxonomy" id="1195761"/>
    <lineage>
        <taxon>Bacteria</taxon>
        <taxon>Bacillati</taxon>
        <taxon>Actinomycetota</taxon>
        <taxon>Actinomycetes</taxon>
        <taxon>Micrococcales</taxon>
        <taxon>Ornithinimicrobiaceae</taxon>
        <taxon>Ornithinimicrobium</taxon>
    </lineage>
</organism>
<dbReference type="InterPro" id="IPR029058">
    <property type="entry name" value="AB_hydrolase_fold"/>
</dbReference>
<dbReference type="EMBL" id="BMEM01000001">
    <property type="protein sequence ID" value="GGF41998.1"/>
    <property type="molecule type" value="Genomic_DNA"/>
</dbReference>
<dbReference type="AlphaFoldDB" id="A0A917BFU8"/>
<dbReference type="InterPro" id="IPR000073">
    <property type="entry name" value="AB_hydrolase_1"/>
</dbReference>
<reference evidence="2" key="2">
    <citation type="submission" date="2020-09" db="EMBL/GenBank/DDBJ databases">
        <authorList>
            <person name="Sun Q."/>
            <person name="Zhou Y."/>
        </authorList>
    </citation>
    <scope>NUCLEOTIDE SEQUENCE</scope>
    <source>
        <strain evidence="2">CGMCC 1.12160</strain>
    </source>
</reference>
<dbReference type="SUPFAM" id="SSF53474">
    <property type="entry name" value="alpha/beta-Hydrolases"/>
    <property type="match status" value="1"/>
</dbReference>
<evidence type="ECO:0000313" key="3">
    <source>
        <dbReference type="Proteomes" id="UP000605670"/>
    </source>
</evidence>
<dbReference type="PANTHER" id="PTHR43798">
    <property type="entry name" value="MONOACYLGLYCEROL LIPASE"/>
    <property type="match status" value="1"/>
</dbReference>
<keyword evidence="2" id="KW-0378">Hydrolase</keyword>
<evidence type="ECO:0000259" key="1">
    <source>
        <dbReference type="Pfam" id="PF00561"/>
    </source>
</evidence>
<dbReference type="GO" id="GO:0016020">
    <property type="term" value="C:membrane"/>
    <property type="evidence" value="ECO:0007669"/>
    <property type="project" value="TreeGrafter"/>
</dbReference>
<feature type="domain" description="AB hydrolase-1" evidence="1">
    <location>
        <begin position="27"/>
        <end position="127"/>
    </location>
</feature>
<sequence>MTATTAPALVTASGLAYRVQGAPDGVPVVALHGTPGSRFSGTPTRDQLQALGLRVVTFDRPGYGDSPAREDRPVRALAGEVLEVLEHAGIEGPVGVFAGSGGSAGALAFAAAHPERTAALSLVWPVAPCADEAGSPGMGQREWVVGMDEQQRGLHALALQDPVFLRDQLEVHLGAHAGAEGIVADLVQVQEPWDVDLAEITGPVDVWWGTDSAVSPAGHAVWLSDRLTGALVTEHPQEEAHWHVRRLVEVFALLGERLGARARTAEELAAVAALDAGGGGCGGDGGGCACGAGGCGS</sequence>
<evidence type="ECO:0000313" key="2">
    <source>
        <dbReference type="EMBL" id="GGF41998.1"/>
    </source>
</evidence>
<proteinExistence type="predicted"/>
<dbReference type="Pfam" id="PF00561">
    <property type="entry name" value="Abhydrolase_1"/>
    <property type="match status" value="1"/>
</dbReference>